<dbReference type="InterPro" id="IPR000758">
    <property type="entry name" value="Enterovir_OMP"/>
</dbReference>
<dbReference type="EMBL" id="BSYJ01000001">
    <property type="protein sequence ID" value="GMG85984.1"/>
    <property type="molecule type" value="Genomic_DNA"/>
</dbReference>
<proteinExistence type="predicted"/>
<accession>A0ABQ6LV80</accession>
<organism evidence="2 3">
    <name type="scientific">Biformimicrobium ophioploci</name>
    <dbReference type="NCBI Taxonomy" id="3036711"/>
    <lineage>
        <taxon>Bacteria</taxon>
        <taxon>Pseudomonadati</taxon>
        <taxon>Pseudomonadota</taxon>
        <taxon>Gammaproteobacteria</taxon>
        <taxon>Cellvibrionales</taxon>
        <taxon>Microbulbiferaceae</taxon>
        <taxon>Biformimicrobium</taxon>
    </lineage>
</organism>
<keyword evidence="1" id="KW-0732">Signal</keyword>
<keyword evidence="3" id="KW-1185">Reference proteome</keyword>
<feature type="chain" id="PRO_5046221002" evidence="1">
    <location>
        <begin position="24"/>
        <end position="258"/>
    </location>
</feature>
<dbReference type="PANTHER" id="PTHR36920:SF1">
    <property type="entry name" value="OUTER MEMBRANE PROTEIN W"/>
    <property type="match status" value="1"/>
</dbReference>
<evidence type="ECO:0000256" key="1">
    <source>
        <dbReference type="SAM" id="SignalP"/>
    </source>
</evidence>
<dbReference type="Proteomes" id="UP001224392">
    <property type="component" value="Unassembled WGS sequence"/>
</dbReference>
<evidence type="ECO:0000313" key="3">
    <source>
        <dbReference type="Proteomes" id="UP001224392"/>
    </source>
</evidence>
<dbReference type="Pfam" id="PF03922">
    <property type="entry name" value="OmpW"/>
    <property type="match status" value="1"/>
</dbReference>
<protein>
    <submittedName>
        <fullName evidence="2">Outer membrane beta-barrel protein</fullName>
    </submittedName>
</protein>
<dbReference type="Gene3D" id="2.40.160.20">
    <property type="match status" value="1"/>
</dbReference>
<reference evidence="2 3" key="1">
    <citation type="submission" date="2023-04" db="EMBL/GenBank/DDBJ databases">
        <title>Marinobulbifer ophiurae gen. nov., sp. Nov., isolate from tissue of brittle star Ophioplocus japonicus.</title>
        <authorList>
            <person name="Kawano K."/>
            <person name="Sawayama S."/>
            <person name="Nakagawa S."/>
        </authorList>
    </citation>
    <scope>NUCLEOTIDE SEQUENCE [LARGE SCALE GENOMIC DNA]</scope>
    <source>
        <strain evidence="2 3">NKW57</strain>
    </source>
</reference>
<dbReference type="PANTHER" id="PTHR36920">
    <property type="match status" value="1"/>
</dbReference>
<dbReference type="InterPro" id="IPR011250">
    <property type="entry name" value="OMP/PagP_B-barrel"/>
</dbReference>
<gene>
    <name evidence="2" type="ORF">MNKW57_03050</name>
</gene>
<dbReference type="RefSeq" id="WP_285762503.1">
    <property type="nucleotide sequence ID" value="NZ_BSYJ01000001.1"/>
</dbReference>
<dbReference type="SUPFAM" id="SSF56925">
    <property type="entry name" value="OMPA-like"/>
    <property type="match status" value="1"/>
</dbReference>
<sequence length="258" mass="28279">MKSLPTLACGLLLGASISLPALADYERETIVLRAGIGHVDPYSESGNVSLDDLRLEGTSIDVDTGTSLSLTGSFFFNEHFAVGLLAAWPFEHDLKVEGLPDLVGDNDFESFGSVDLGTIDHLPPTVTLQWFPRCSWDWIQPYVGIGLNYTTFFDEDLSDVTESYLETHLGAVTRGSLELDDSWGAAGELGVDFLFGDEKEWLVNFSVWAIDIDSDATITYDTEESTGSNGEVVRVSNKLAVDVEIDPWVYSIGIGYRF</sequence>
<evidence type="ECO:0000313" key="2">
    <source>
        <dbReference type="EMBL" id="GMG85984.1"/>
    </source>
</evidence>
<name>A0ABQ6LV80_9GAMM</name>
<dbReference type="PROSITE" id="PS00695">
    <property type="entry name" value="ENT_VIR_OMP_2"/>
    <property type="match status" value="1"/>
</dbReference>
<feature type="signal peptide" evidence="1">
    <location>
        <begin position="1"/>
        <end position="23"/>
    </location>
</feature>
<dbReference type="InterPro" id="IPR005618">
    <property type="entry name" value="OMPW"/>
</dbReference>
<comment type="caution">
    <text evidence="2">The sequence shown here is derived from an EMBL/GenBank/DDBJ whole genome shotgun (WGS) entry which is preliminary data.</text>
</comment>